<name>A0A0G1ZE29_9BACT</name>
<comment type="similarity">
    <text evidence="1">Belongs to the helicase family. UvrD subfamily.</text>
</comment>
<dbReference type="InterPro" id="IPR014017">
    <property type="entry name" value="DNA_helicase_UvrD-like_C"/>
</dbReference>
<dbReference type="AlphaFoldDB" id="A0A0G1ZE29"/>
<evidence type="ECO:0000256" key="1">
    <source>
        <dbReference type="ARBA" id="ARBA00009922"/>
    </source>
</evidence>
<keyword evidence="9" id="KW-0413">Isomerase</keyword>
<dbReference type="GO" id="GO:0033202">
    <property type="term" value="C:DNA helicase complex"/>
    <property type="evidence" value="ECO:0007669"/>
    <property type="project" value="TreeGrafter"/>
</dbReference>
<comment type="caution">
    <text evidence="16">The sequence shown here is derived from an EMBL/GenBank/DDBJ whole genome shotgun (WGS) entry which is preliminary data.</text>
</comment>
<evidence type="ECO:0000259" key="14">
    <source>
        <dbReference type="PROSITE" id="PS51198"/>
    </source>
</evidence>
<feature type="domain" description="UvrD-like helicase C-terminal" evidence="15">
    <location>
        <begin position="656"/>
        <end position="911"/>
    </location>
</feature>
<dbReference type="InterPro" id="IPR014016">
    <property type="entry name" value="UvrD-like_ATP-bd"/>
</dbReference>
<dbReference type="EMBL" id="LCQN01000003">
    <property type="protein sequence ID" value="KKW17459.1"/>
    <property type="molecule type" value="Genomic_DNA"/>
</dbReference>
<evidence type="ECO:0000256" key="6">
    <source>
        <dbReference type="ARBA" id="ARBA00022840"/>
    </source>
</evidence>
<dbReference type="InterPro" id="IPR006142">
    <property type="entry name" value="INTEIN"/>
</dbReference>
<dbReference type="SUPFAM" id="SSF52540">
    <property type="entry name" value="P-loop containing nucleoside triphosphate hydrolases"/>
    <property type="match status" value="3"/>
</dbReference>
<dbReference type="PRINTS" id="PR00379">
    <property type="entry name" value="INTEIN"/>
</dbReference>
<dbReference type="InterPro" id="IPR036844">
    <property type="entry name" value="Hint_dom_sf"/>
</dbReference>
<dbReference type="InterPro" id="IPR003586">
    <property type="entry name" value="Hint_dom_C"/>
</dbReference>
<protein>
    <recommendedName>
        <fullName evidence="11">DNA 3'-5' helicase</fullName>
        <ecNumber evidence="11">5.6.2.4</ecNumber>
    </recommendedName>
</protein>
<dbReference type="PROSITE" id="PS50818">
    <property type="entry name" value="INTEIN_C_TER"/>
    <property type="match status" value="1"/>
</dbReference>
<dbReference type="PATRIC" id="fig|1619043.3.peg.130"/>
<dbReference type="GO" id="GO:0043138">
    <property type="term" value="F:3'-5' DNA helicase activity"/>
    <property type="evidence" value="ECO:0007669"/>
    <property type="project" value="UniProtKB-EC"/>
</dbReference>
<dbReference type="PROSITE" id="PS51198">
    <property type="entry name" value="UVRD_HELICASE_ATP_BIND"/>
    <property type="match status" value="1"/>
</dbReference>
<dbReference type="InterPro" id="IPR013986">
    <property type="entry name" value="DExx_box_DNA_helicase_dom_sf"/>
</dbReference>
<evidence type="ECO:0000256" key="4">
    <source>
        <dbReference type="ARBA" id="ARBA00022806"/>
    </source>
</evidence>
<dbReference type="GO" id="GO:0000725">
    <property type="term" value="P:recombinational repair"/>
    <property type="evidence" value="ECO:0007669"/>
    <property type="project" value="TreeGrafter"/>
</dbReference>
<dbReference type="InterPro" id="IPR027417">
    <property type="entry name" value="P-loop_NTPase"/>
</dbReference>
<evidence type="ECO:0000256" key="7">
    <source>
        <dbReference type="ARBA" id="ARBA00023000"/>
    </source>
</evidence>
<dbReference type="PROSITE" id="PS51217">
    <property type="entry name" value="UVRD_HELICASE_CTER"/>
    <property type="match status" value="1"/>
</dbReference>
<keyword evidence="6 13" id="KW-0067">ATP-binding</keyword>
<gene>
    <name evidence="16" type="ORF">UY58_C0003G0036</name>
</gene>
<comment type="catalytic activity">
    <reaction evidence="10">
        <text>Couples ATP hydrolysis with the unwinding of duplex DNA by translocating in the 3'-5' direction.</text>
        <dbReference type="EC" id="5.6.2.4"/>
    </reaction>
</comment>
<dbReference type="InterPro" id="IPR030934">
    <property type="entry name" value="Intein_C"/>
</dbReference>
<keyword evidence="5" id="KW-0068">Autocatalytic cleavage</keyword>
<dbReference type="InterPro" id="IPR006141">
    <property type="entry name" value="Intein_N"/>
</dbReference>
<dbReference type="Gene3D" id="2.170.16.10">
    <property type="entry name" value="Hedgehog/Intein (Hint) domain"/>
    <property type="match status" value="2"/>
</dbReference>
<dbReference type="Gene3D" id="1.10.10.160">
    <property type="match status" value="1"/>
</dbReference>
<comment type="catalytic activity">
    <reaction evidence="12">
        <text>ATP + H2O = ADP + phosphate + H(+)</text>
        <dbReference type="Rhea" id="RHEA:13065"/>
        <dbReference type="ChEBI" id="CHEBI:15377"/>
        <dbReference type="ChEBI" id="CHEBI:15378"/>
        <dbReference type="ChEBI" id="CHEBI:30616"/>
        <dbReference type="ChEBI" id="CHEBI:43474"/>
        <dbReference type="ChEBI" id="CHEBI:456216"/>
        <dbReference type="EC" id="5.6.2.4"/>
    </reaction>
</comment>
<feature type="domain" description="UvrD-like helicase ATP-binding" evidence="14">
    <location>
        <begin position="10"/>
        <end position="302"/>
    </location>
</feature>
<dbReference type="GO" id="GO:0016539">
    <property type="term" value="P:intein-mediated protein splicing"/>
    <property type="evidence" value="ECO:0007669"/>
    <property type="project" value="InterPro"/>
</dbReference>
<dbReference type="GO" id="GO:0005524">
    <property type="term" value="F:ATP binding"/>
    <property type="evidence" value="ECO:0007669"/>
    <property type="project" value="UniProtKB-UniRule"/>
</dbReference>
<evidence type="ECO:0000256" key="10">
    <source>
        <dbReference type="ARBA" id="ARBA00034617"/>
    </source>
</evidence>
<keyword evidence="8" id="KW-0238">DNA-binding</keyword>
<dbReference type="InterPro" id="IPR000212">
    <property type="entry name" value="DNA_helicase_UvrD/REP"/>
</dbReference>
<dbReference type="Pfam" id="PF13361">
    <property type="entry name" value="UvrD_C"/>
    <property type="match status" value="2"/>
</dbReference>
<keyword evidence="4 13" id="KW-0347">Helicase</keyword>
<feature type="binding site" evidence="13">
    <location>
        <begin position="31"/>
        <end position="38"/>
    </location>
    <ligand>
        <name>ATP</name>
        <dbReference type="ChEBI" id="CHEBI:30616"/>
    </ligand>
</feature>
<dbReference type="GO" id="GO:0005829">
    <property type="term" value="C:cytosol"/>
    <property type="evidence" value="ECO:0007669"/>
    <property type="project" value="TreeGrafter"/>
</dbReference>
<proteinExistence type="inferred from homology"/>
<evidence type="ECO:0000256" key="5">
    <source>
        <dbReference type="ARBA" id="ARBA00022813"/>
    </source>
</evidence>
<reference evidence="16 17" key="1">
    <citation type="journal article" date="2015" name="Nature">
        <title>rRNA introns, odd ribosomes, and small enigmatic genomes across a large radiation of phyla.</title>
        <authorList>
            <person name="Brown C.T."/>
            <person name="Hug L.A."/>
            <person name="Thomas B.C."/>
            <person name="Sharon I."/>
            <person name="Castelle C.J."/>
            <person name="Singh A."/>
            <person name="Wilkins M.J."/>
            <person name="Williams K.H."/>
            <person name="Banfield J.F."/>
        </authorList>
    </citation>
    <scope>NUCLEOTIDE SEQUENCE [LARGE SCALE GENOMIC DNA]</scope>
</reference>
<dbReference type="PANTHER" id="PTHR11070:SF2">
    <property type="entry name" value="ATP-DEPENDENT DNA HELICASE SRS2"/>
    <property type="match status" value="1"/>
</dbReference>
<dbReference type="Proteomes" id="UP000033982">
    <property type="component" value="Unassembled WGS sequence"/>
</dbReference>
<dbReference type="Gene3D" id="1.10.486.10">
    <property type="entry name" value="PCRA, domain 4"/>
    <property type="match status" value="1"/>
</dbReference>
<keyword evidence="7" id="KW-0651">Protein splicing</keyword>
<evidence type="ECO:0000256" key="8">
    <source>
        <dbReference type="ARBA" id="ARBA00023125"/>
    </source>
</evidence>
<evidence type="ECO:0000313" key="16">
    <source>
        <dbReference type="EMBL" id="KKW17459.1"/>
    </source>
</evidence>
<dbReference type="PANTHER" id="PTHR11070">
    <property type="entry name" value="UVRD / RECB / PCRA DNA HELICASE FAMILY MEMBER"/>
    <property type="match status" value="1"/>
</dbReference>
<dbReference type="CDD" id="cd00081">
    <property type="entry name" value="Hint"/>
    <property type="match status" value="2"/>
</dbReference>
<evidence type="ECO:0000256" key="11">
    <source>
        <dbReference type="ARBA" id="ARBA00034808"/>
    </source>
</evidence>
<evidence type="ECO:0000256" key="3">
    <source>
        <dbReference type="ARBA" id="ARBA00022801"/>
    </source>
</evidence>
<dbReference type="SMART" id="SM00305">
    <property type="entry name" value="HintC"/>
    <property type="match status" value="1"/>
</dbReference>
<evidence type="ECO:0000259" key="15">
    <source>
        <dbReference type="PROSITE" id="PS51217"/>
    </source>
</evidence>
<dbReference type="SUPFAM" id="SSF51294">
    <property type="entry name" value="Hedgehog/intein (Hint) domain"/>
    <property type="match status" value="1"/>
</dbReference>
<keyword evidence="2 13" id="KW-0547">Nucleotide-binding</keyword>
<evidence type="ECO:0000256" key="13">
    <source>
        <dbReference type="PROSITE-ProRule" id="PRU00560"/>
    </source>
</evidence>
<organism evidence="16 17">
    <name type="scientific">Candidatus Magasanikbacteria bacterium GW2011_GWA2_50_22</name>
    <dbReference type="NCBI Taxonomy" id="1619043"/>
    <lineage>
        <taxon>Bacteria</taxon>
        <taxon>Candidatus Magasanikiibacteriota</taxon>
    </lineage>
</organism>
<evidence type="ECO:0000256" key="2">
    <source>
        <dbReference type="ARBA" id="ARBA00022741"/>
    </source>
</evidence>
<dbReference type="Gene3D" id="3.40.50.300">
    <property type="entry name" value="P-loop containing nucleotide triphosphate hydrolases"/>
    <property type="match status" value="2"/>
</dbReference>
<dbReference type="CDD" id="cd18807">
    <property type="entry name" value="SF1_C_UvrD"/>
    <property type="match status" value="1"/>
</dbReference>
<dbReference type="GO" id="GO:0016887">
    <property type="term" value="F:ATP hydrolysis activity"/>
    <property type="evidence" value="ECO:0007669"/>
    <property type="project" value="RHEA"/>
</dbReference>
<keyword evidence="3 13" id="KW-0378">Hydrolase</keyword>
<evidence type="ECO:0000313" key="17">
    <source>
        <dbReference type="Proteomes" id="UP000033982"/>
    </source>
</evidence>
<sequence length="1001" mass="112291">MTSPGAKYLEGLNEVQKQAVLHKDGPLLIVAGAGAGKTKTITHRIAHLIESGVPSRSILAVTFTNKAAGEMRERVSRLLPGARGGLPLIATFHSLGVRLLREFHKEAKIPRGFSIWDQDDSSRAVKAILKQLGTDEWTPRQILSAISREKGAGKAMRDYREKAGNRREQMVALVWERYEKVLNEEGGLDFDDLLFRTLTLFRDSPKTLSLLQNRWHYLTIDEYQDTSAVQYEMMKLLCGDRSNICVVGDLDQCLVAGTQITMADGTTKSIESVHAGDFVLSNHGSGHLKPTRVTRSRSRKFTGDLVELTFKSGKKLASTPEHIHFAGYRLGIVPQSYFTYLMHKRGIGWRIGVSQVYTNGQRMPMIGFRLRYNQEHADKVWIVGTHTTPNEARVFEYITSLEYKIPTIPFVARKGLSLKGYVHDQRAIESVFEHFDTDSAARKLLKARGLTYEYPHHRAQATTGERRNIVVTLCGSQRKMTPMHRIAIAASDPKDKRALESIGLSIRPAKKGSANWRFESAYKDYGALCEIVKKIQAVLPHAEVVEMARLGGNKKKPKDGNSLPYLPASSVLPGMAVFDGKNNYDIVERVKRVPAKQSLVYDLDIENTHNFIANGIVTHNCIYTWRQAEIENLLSFERIFSKAKVVRLEQNYRSTRTILAAANSVIEKNSNRIPKTLFSEGATGEPITTYDAMNERDESWFVVEQSALLMDKKVPANEIAVLYRENSQSRVLEEAFLHAGLPYRVLGTRFFERKEVKDVLSYLRAGLNPKSKSDVVRIVGVPPRGIGKVTLEKMFAGEVLGGAGAKVTAFQSTLAKIREAIKVLPASEAVRFCIEASGIQKMFDGKTEEGRERLGNIRELANLAAKYENEEPPSGIEKLLEEAALQSEQDQLDVDKDKGGVTLMTVHASKGLEFDAVFIVGMEQGLFPSMRNDAERDPEEERRLFYVALTRARKHLFLSYAHERTKYGSREGAVPSEFLSDIDSRLMKHATNTEEKEDIID</sequence>
<evidence type="ECO:0000256" key="12">
    <source>
        <dbReference type="ARBA" id="ARBA00048988"/>
    </source>
</evidence>
<accession>A0A0G1ZE29</accession>
<dbReference type="CDD" id="cd17932">
    <property type="entry name" value="DEXQc_UvrD"/>
    <property type="match status" value="1"/>
</dbReference>
<dbReference type="EC" id="5.6.2.4" evidence="11"/>
<evidence type="ECO:0000256" key="9">
    <source>
        <dbReference type="ARBA" id="ARBA00023235"/>
    </source>
</evidence>
<dbReference type="Pfam" id="PF00580">
    <property type="entry name" value="UvrD-helicase"/>
    <property type="match status" value="1"/>
</dbReference>
<dbReference type="NCBIfam" id="TIGR01443">
    <property type="entry name" value="intein_Cterm"/>
    <property type="match status" value="1"/>
</dbReference>
<dbReference type="PROSITE" id="PS50817">
    <property type="entry name" value="INTEIN_N_TER"/>
    <property type="match status" value="1"/>
</dbReference>
<dbReference type="GO" id="GO:0003677">
    <property type="term" value="F:DNA binding"/>
    <property type="evidence" value="ECO:0007669"/>
    <property type="project" value="UniProtKB-KW"/>
</dbReference>